<gene>
    <name evidence="1" type="ORF">ECC02_005970</name>
</gene>
<proteinExistence type="predicted"/>
<dbReference type="Proteomes" id="UP000583944">
    <property type="component" value="Unassembled WGS sequence"/>
</dbReference>
<sequence>MSFPLPKKYYLLVHDAARKVLGTDAEISAFVSSKRKFQCDMLINASATDPEITGRAGGGGDHSYQREFAVGLQRYLGSCDVVVRSRRLDVVFMDREVLQLALGAPRRAINNLQRGEEINGEPDWTRRNRLRISLGYDEDLFTNVCDLKMNIAARLMEKFVFDTYYNSTYHGSVEQFMQRESPPVTYWQAHGYTLAREYQFDHHVTLAGTIAQNFAKYYGEFAFDNPYCPGEDLNTISSVQWLCKAWKQIPMEDEEGNVRELQLGTKQQPSHPQS</sequence>
<dbReference type="VEuPathDB" id="TriTrypDB:BCY84_16479"/>
<dbReference type="EMBL" id="JABDHM010000043">
    <property type="protein sequence ID" value="KAF5220953.1"/>
    <property type="molecule type" value="Genomic_DNA"/>
</dbReference>
<comment type="caution">
    <text evidence="1">The sequence shown here is derived from an EMBL/GenBank/DDBJ whole genome shotgun (WGS) entry which is preliminary data.</text>
</comment>
<dbReference type="AlphaFoldDB" id="A0A7J6Y2Z3"/>
<name>A0A7J6Y2Z3_TRYCR</name>
<evidence type="ECO:0000313" key="1">
    <source>
        <dbReference type="EMBL" id="KAF5220953.1"/>
    </source>
</evidence>
<evidence type="ECO:0000313" key="2">
    <source>
        <dbReference type="Proteomes" id="UP000583944"/>
    </source>
</evidence>
<organism evidence="1 2">
    <name type="scientific">Trypanosoma cruzi</name>
    <dbReference type="NCBI Taxonomy" id="5693"/>
    <lineage>
        <taxon>Eukaryota</taxon>
        <taxon>Discoba</taxon>
        <taxon>Euglenozoa</taxon>
        <taxon>Kinetoplastea</taxon>
        <taxon>Metakinetoplastina</taxon>
        <taxon>Trypanosomatida</taxon>
        <taxon>Trypanosomatidae</taxon>
        <taxon>Trypanosoma</taxon>
        <taxon>Schizotrypanum</taxon>
    </lineage>
</organism>
<dbReference type="VEuPathDB" id="TriTrypDB:ECC02_005970"/>
<reference evidence="1 2" key="1">
    <citation type="journal article" date="2019" name="Genome Biol. Evol.">
        <title>Nanopore Sequencing Significantly Improves Genome Assembly of the Protozoan Parasite Trypanosoma cruzi.</title>
        <authorList>
            <person name="Diaz-Viraque F."/>
            <person name="Pita S."/>
            <person name="Greif G."/>
            <person name="de Souza R.C.M."/>
            <person name="Iraola G."/>
            <person name="Robello C."/>
        </authorList>
    </citation>
    <scope>NUCLEOTIDE SEQUENCE [LARGE SCALE GENOMIC DNA]</scope>
    <source>
        <strain evidence="1 2">Berenice</strain>
    </source>
</reference>
<protein>
    <submittedName>
        <fullName evidence="1">Uncharacterized protein</fullName>
    </submittedName>
</protein>
<accession>A0A7J6Y2Z3</accession>